<name>A0AAX4K482_9TREE</name>
<dbReference type="Proteomes" id="UP001355207">
    <property type="component" value="Chromosome 9"/>
</dbReference>
<gene>
    <name evidence="2" type="ORF">L201_006938</name>
</gene>
<feature type="region of interest" description="Disordered" evidence="1">
    <location>
        <begin position="284"/>
        <end position="353"/>
    </location>
</feature>
<sequence length="353" mass="40033">MGSSLFKRKRFYIYLPPFINEGDNINSFDEEDWAREVRYLKSDIMYHGGQIIDSPNYNVDYILVHQYHLEELTDGSEKSNLLINIQLKEETNEKAWELLILGIEPWTLDKLIEKYGPSNKDKKEIVLKASWVEKCIKARRILDVNYGEFGWAGLRIWADITLNEEPNTQISLNENETFNLEIREALGTSEPVDDDLNFITSSSCRTAEEMDEGNAIENQLVSLSQEVDNATIESQPESTSMGHSVQLTSENQAVPQAAVQTEANDDLLLNKDADHLHEALALSPFTPARSAKPSKVPKAAATGINHPPRRRGRPKKTHLENHLPVTTDKTAVKSVSIKKHATKEDKKLIERQK</sequence>
<keyword evidence="3" id="KW-1185">Reference proteome</keyword>
<accession>A0AAX4K482</accession>
<dbReference type="AlphaFoldDB" id="A0AAX4K482"/>
<evidence type="ECO:0000313" key="2">
    <source>
        <dbReference type="EMBL" id="WWC91984.1"/>
    </source>
</evidence>
<reference evidence="2 3" key="1">
    <citation type="submission" date="2024-01" db="EMBL/GenBank/DDBJ databases">
        <title>Comparative genomics of Cryptococcus and Kwoniella reveals pathogenesis evolution and contrasting modes of karyotype evolution via chromosome fusion or intercentromeric recombination.</title>
        <authorList>
            <person name="Coelho M.A."/>
            <person name="David-Palma M."/>
            <person name="Shea T."/>
            <person name="Bowers K."/>
            <person name="McGinley-Smith S."/>
            <person name="Mohammad A.W."/>
            <person name="Gnirke A."/>
            <person name="Yurkov A.M."/>
            <person name="Nowrousian M."/>
            <person name="Sun S."/>
            <person name="Cuomo C.A."/>
            <person name="Heitman J."/>
        </authorList>
    </citation>
    <scope>NUCLEOTIDE SEQUENCE [LARGE SCALE GENOMIC DNA]</scope>
    <source>
        <strain evidence="2 3">CBS 6074</strain>
    </source>
</reference>
<dbReference type="GeneID" id="91097607"/>
<dbReference type="RefSeq" id="XP_066078746.1">
    <property type="nucleotide sequence ID" value="XM_066222649.1"/>
</dbReference>
<dbReference type="EMBL" id="CP144106">
    <property type="protein sequence ID" value="WWC91984.1"/>
    <property type="molecule type" value="Genomic_DNA"/>
</dbReference>
<dbReference type="InterPro" id="IPR036420">
    <property type="entry name" value="BRCT_dom_sf"/>
</dbReference>
<proteinExistence type="predicted"/>
<evidence type="ECO:0008006" key="4">
    <source>
        <dbReference type="Google" id="ProtNLM"/>
    </source>
</evidence>
<feature type="compositionally biased region" description="Low complexity" evidence="1">
    <location>
        <begin position="287"/>
        <end position="301"/>
    </location>
</feature>
<feature type="compositionally biased region" description="Basic residues" evidence="1">
    <location>
        <begin position="307"/>
        <end position="316"/>
    </location>
</feature>
<evidence type="ECO:0000313" key="3">
    <source>
        <dbReference type="Proteomes" id="UP001355207"/>
    </source>
</evidence>
<dbReference type="SUPFAM" id="SSF52113">
    <property type="entry name" value="BRCT domain"/>
    <property type="match status" value="1"/>
</dbReference>
<feature type="compositionally biased region" description="Basic and acidic residues" evidence="1">
    <location>
        <begin position="342"/>
        <end position="353"/>
    </location>
</feature>
<protein>
    <recommendedName>
        <fullName evidence="4">BRCT domain-containing protein</fullName>
    </recommendedName>
</protein>
<evidence type="ECO:0000256" key="1">
    <source>
        <dbReference type="SAM" id="MobiDB-lite"/>
    </source>
</evidence>
<organism evidence="2 3">
    <name type="scientific">Kwoniella dendrophila CBS 6074</name>
    <dbReference type="NCBI Taxonomy" id="1295534"/>
    <lineage>
        <taxon>Eukaryota</taxon>
        <taxon>Fungi</taxon>
        <taxon>Dikarya</taxon>
        <taxon>Basidiomycota</taxon>
        <taxon>Agaricomycotina</taxon>
        <taxon>Tremellomycetes</taxon>
        <taxon>Tremellales</taxon>
        <taxon>Cryptococcaceae</taxon>
        <taxon>Kwoniella</taxon>
    </lineage>
</organism>